<keyword evidence="2" id="KW-1185">Reference proteome</keyword>
<evidence type="ECO:0000313" key="2">
    <source>
        <dbReference type="Proteomes" id="UP001230649"/>
    </source>
</evidence>
<comment type="caution">
    <text evidence="1">The sequence shown here is derived from an EMBL/GenBank/DDBJ whole genome shotgun (WGS) entry which is preliminary data.</text>
</comment>
<dbReference type="Proteomes" id="UP001230649">
    <property type="component" value="Unassembled WGS sequence"/>
</dbReference>
<evidence type="ECO:0000313" key="1">
    <source>
        <dbReference type="EMBL" id="KAJ9102321.1"/>
    </source>
</evidence>
<dbReference type="EMBL" id="JASBWS010000064">
    <property type="protein sequence ID" value="KAJ9102321.1"/>
    <property type="molecule type" value="Genomic_DNA"/>
</dbReference>
<protein>
    <submittedName>
        <fullName evidence="1">Uncharacterized protein</fullName>
    </submittedName>
</protein>
<proteinExistence type="predicted"/>
<name>A0ACC2VT67_9TREE</name>
<reference evidence="1" key="1">
    <citation type="submission" date="2023-04" db="EMBL/GenBank/DDBJ databases">
        <title>Draft Genome sequencing of Naganishia species isolated from polar environments using Oxford Nanopore Technology.</title>
        <authorList>
            <person name="Leo P."/>
            <person name="Venkateswaran K."/>
        </authorList>
    </citation>
    <scope>NUCLEOTIDE SEQUENCE</scope>
    <source>
        <strain evidence="1">MNA-CCFEE 5262</strain>
    </source>
</reference>
<sequence>MSFSLGPSEQSAAKVTQELAWEPFNHVREGDGQNPVEGFDPHVAKKKLLSKIPGADIVLHWNTWEEAQAGNRDSQRRQEIFDELGTAMYLYFCEFYQNTADDDRGEIFSALKQDSNAPTAEYLAVKRESNATLAQCKRELESMILNFLEGSEPCTPEVLLSLELDDLNLETGNLCRPLKAKQGLREWLVCFQWCAKLRFSYKPTPTTRYPSSEIARIVCGVYFTQIERTALPISPGSRHIIRSLGSGDRYSAETARTLMTGRSGTLHSRVAAYAEDQLMRQVRGGFDGMSILTRNTPTMDGALTRHLQPLPQWLKTATEDRERKVTATKRTMAGSLAIGDGFRL</sequence>
<accession>A0ACC2VT67</accession>
<gene>
    <name evidence="1" type="ORF">QFC20_005014</name>
</gene>
<organism evidence="1 2">
    <name type="scientific">Naganishia adeliensis</name>
    <dbReference type="NCBI Taxonomy" id="92952"/>
    <lineage>
        <taxon>Eukaryota</taxon>
        <taxon>Fungi</taxon>
        <taxon>Dikarya</taxon>
        <taxon>Basidiomycota</taxon>
        <taxon>Agaricomycotina</taxon>
        <taxon>Tremellomycetes</taxon>
        <taxon>Filobasidiales</taxon>
        <taxon>Filobasidiaceae</taxon>
        <taxon>Naganishia</taxon>
    </lineage>
</organism>